<evidence type="ECO:0000256" key="1">
    <source>
        <dbReference type="ARBA" id="ARBA00001974"/>
    </source>
</evidence>
<gene>
    <name evidence="8" type="primary">cdr</name>
    <name evidence="8" type="ORF">KOR42_48310</name>
</gene>
<dbReference type="InterPro" id="IPR004099">
    <property type="entry name" value="Pyr_nucl-diS_OxRdtase_dimer"/>
</dbReference>
<dbReference type="PANTHER" id="PTHR43429:SF1">
    <property type="entry name" value="NAD(P)H SULFUR OXIDOREDUCTASE (COA-DEPENDENT)"/>
    <property type="match status" value="1"/>
</dbReference>
<dbReference type="Proteomes" id="UP000317243">
    <property type="component" value="Unassembled WGS sequence"/>
</dbReference>
<dbReference type="InterPro" id="IPR023753">
    <property type="entry name" value="FAD/NAD-binding_dom"/>
</dbReference>
<dbReference type="Gene3D" id="3.50.50.60">
    <property type="entry name" value="FAD/NAD(P)-binding domain"/>
    <property type="match status" value="2"/>
</dbReference>
<reference evidence="8 9" key="1">
    <citation type="submission" date="2019-02" db="EMBL/GenBank/DDBJ databases">
        <title>Deep-cultivation of Planctomycetes and their phenomic and genomic characterization uncovers novel biology.</title>
        <authorList>
            <person name="Wiegand S."/>
            <person name="Jogler M."/>
            <person name="Boedeker C."/>
            <person name="Pinto D."/>
            <person name="Vollmers J."/>
            <person name="Rivas-Marin E."/>
            <person name="Kohn T."/>
            <person name="Peeters S.H."/>
            <person name="Heuer A."/>
            <person name="Rast P."/>
            <person name="Oberbeckmann S."/>
            <person name="Bunk B."/>
            <person name="Jeske O."/>
            <person name="Meyerdierks A."/>
            <person name="Storesund J.E."/>
            <person name="Kallscheuer N."/>
            <person name="Luecker S."/>
            <person name="Lage O.M."/>
            <person name="Pohl T."/>
            <person name="Merkel B.J."/>
            <person name="Hornburger P."/>
            <person name="Mueller R.-W."/>
            <person name="Bruemmer F."/>
            <person name="Labrenz M."/>
            <person name="Spormann A.M."/>
            <person name="Op Den Camp H."/>
            <person name="Overmann J."/>
            <person name="Amann R."/>
            <person name="Jetten M.S.M."/>
            <person name="Mascher T."/>
            <person name="Medema M.H."/>
            <person name="Devos D.P."/>
            <person name="Kaster A.-K."/>
            <person name="Ovreas L."/>
            <person name="Rohde M."/>
            <person name="Galperin M.Y."/>
            <person name="Jogler C."/>
        </authorList>
    </citation>
    <scope>NUCLEOTIDE SEQUENCE [LARGE SCALE GENOMIC DNA]</scope>
    <source>
        <strain evidence="8 9">KOR42</strain>
    </source>
</reference>
<dbReference type="InterPro" id="IPR036873">
    <property type="entry name" value="Rhodanese-like_dom_sf"/>
</dbReference>
<comment type="similarity">
    <text evidence="2">Belongs to the class-III pyridine nucleotide-disulfide oxidoreductase family.</text>
</comment>
<keyword evidence="5 8" id="KW-0560">Oxidoreductase</keyword>
<dbReference type="InterPro" id="IPR001763">
    <property type="entry name" value="Rhodanese-like_dom"/>
</dbReference>
<evidence type="ECO:0000256" key="4">
    <source>
        <dbReference type="ARBA" id="ARBA00022827"/>
    </source>
</evidence>
<dbReference type="PRINTS" id="PR00411">
    <property type="entry name" value="PNDRDTASEI"/>
</dbReference>
<dbReference type="Pfam" id="PF07992">
    <property type="entry name" value="Pyr_redox_2"/>
    <property type="match status" value="1"/>
</dbReference>
<dbReference type="OrthoDB" id="9802028at2"/>
<dbReference type="InterPro" id="IPR050260">
    <property type="entry name" value="FAD-bd_OxRdtase"/>
</dbReference>
<dbReference type="Gene3D" id="3.40.250.10">
    <property type="entry name" value="Rhodanese-like domain"/>
    <property type="match status" value="1"/>
</dbReference>
<dbReference type="PANTHER" id="PTHR43429">
    <property type="entry name" value="PYRIDINE NUCLEOTIDE-DISULFIDE OXIDOREDUCTASE DOMAIN-CONTAINING"/>
    <property type="match status" value="1"/>
</dbReference>
<comment type="cofactor">
    <cofactor evidence="1">
        <name>FAD</name>
        <dbReference type="ChEBI" id="CHEBI:57692"/>
    </cofactor>
</comment>
<dbReference type="InterPro" id="IPR036188">
    <property type="entry name" value="FAD/NAD-bd_sf"/>
</dbReference>
<dbReference type="EC" id="1.8.1.14" evidence="8"/>
<dbReference type="RefSeq" id="WP_146512145.1">
    <property type="nucleotide sequence ID" value="NZ_SIHI01000046.1"/>
</dbReference>
<keyword evidence="3" id="KW-0285">Flavoprotein</keyword>
<evidence type="ECO:0000313" key="9">
    <source>
        <dbReference type="Proteomes" id="UP000317243"/>
    </source>
</evidence>
<dbReference type="Pfam" id="PF02852">
    <property type="entry name" value="Pyr_redox_dim"/>
    <property type="match status" value="1"/>
</dbReference>
<dbReference type="SMART" id="SM00450">
    <property type="entry name" value="RHOD"/>
    <property type="match status" value="1"/>
</dbReference>
<dbReference type="PROSITE" id="PS50206">
    <property type="entry name" value="RHODANESE_3"/>
    <property type="match status" value="1"/>
</dbReference>
<organism evidence="8 9">
    <name type="scientific">Thalassoglobus neptunius</name>
    <dbReference type="NCBI Taxonomy" id="1938619"/>
    <lineage>
        <taxon>Bacteria</taxon>
        <taxon>Pseudomonadati</taxon>
        <taxon>Planctomycetota</taxon>
        <taxon>Planctomycetia</taxon>
        <taxon>Planctomycetales</taxon>
        <taxon>Planctomycetaceae</taxon>
        <taxon>Thalassoglobus</taxon>
    </lineage>
</organism>
<protein>
    <submittedName>
        <fullName evidence="8">Coenzyme A disulfide reductase</fullName>
        <ecNumber evidence="8">1.8.1.14</ecNumber>
    </submittedName>
</protein>
<keyword evidence="9" id="KW-1185">Reference proteome</keyword>
<feature type="domain" description="Rhodanese" evidence="7">
    <location>
        <begin position="468"/>
        <end position="555"/>
    </location>
</feature>
<dbReference type="PRINTS" id="PR00368">
    <property type="entry name" value="FADPNR"/>
</dbReference>
<dbReference type="Pfam" id="PF00581">
    <property type="entry name" value="Rhodanese"/>
    <property type="match status" value="1"/>
</dbReference>
<dbReference type="AlphaFoldDB" id="A0A5C5VUK6"/>
<name>A0A5C5VUK6_9PLAN</name>
<comment type="caution">
    <text evidence="8">The sequence shown here is derived from an EMBL/GenBank/DDBJ whole genome shotgun (WGS) entry which is preliminary data.</text>
</comment>
<dbReference type="SUPFAM" id="SSF55424">
    <property type="entry name" value="FAD/NAD-linked reductases, dimerisation (C-terminal) domain"/>
    <property type="match status" value="1"/>
</dbReference>
<evidence type="ECO:0000256" key="2">
    <source>
        <dbReference type="ARBA" id="ARBA00009130"/>
    </source>
</evidence>
<keyword evidence="4" id="KW-0274">FAD</keyword>
<evidence type="ECO:0000256" key="3">
    <source>
        <dbReference type="ARBA" id="ARBA00022630"/>
    </source>
</evidence>
<evidence type="ECO:0000256" key="6">
    <source>
        <dbReference type="ARBA" id="ARBA00023284"/>
    </source>
</evidence>
<evidence type="ECO:0000256" key="5">
    <source>
        <dbReference type="ARBA" id="ARBA00023002"/>
    </source>
</evidence>
<evidence type="ECO:0000259" key="7">
    <source>
        <dbReference type="PROSITE" id="PS50206"/>
    </source>
</evidence>
<keyword evidence="6" id="KW-0676">Redox-active center</keyword>
<dbReference type="SUPFAM" id="SSF52821">
    <property type="entry name" value="Rhodanese/Cell cycle control phosphatase"/>
    <property type="match status" value="1"/>
</dbReference>
<accession>A0A5C5VUK6</accession>
<dbReference type="GO" id="GO:0050451">
    <property type="term" value="F:CoA-disulfide reductase (NADPH) activity"/>
    <property type="evidence" value="ECO:0007669"/>
    <property type="project" value="UniProtKB-EC"/>
</dbReference>
<dbReference type="SUPFAM" id="SSF51905">
    <property type="entry name" value="FAD/NAD(P)-binding domain"/>
    <property type="match status" value="1"/>
</dbReference>
<dbReference type="EMBL" id="SIHI01000046">
    <property type="protein sequence ID" value="TWT41291.1"/>
    <property type="molecule type" value="Genomic_DNA"/>
</dbReference>
<dbReference type="InterPro" id="IPR016156">
    <property type="entry name" value="FAD/NAD-linked_Rdtase_dimer_sf"/>
</dbReference>
<proteinExistence type="inferred from homology"/>
<sequence>MKIVIIGAVAGGASAAARARRLDEDAEIVLIERGREPSFANCGLPYYVGGEIESRDKLLVAPADRLRQRYRLDVRTRQEVTSIDRVKQTVDVRNLETGETYTESYDRLVVSTGASPFRPPIPGIEGPHVLELRDLADADRMFDRVATGGSRRAVIVGAGFIGIEVAENLVRRGLDVTVVELADQILPPWDPEMVRSLEDHVRQQGVTLKLNDSAAAFEEATSDDANLVVKLASGEALPAGFAVVCIGVRPESGLAAESGIETGPRGGIVTNDHMQTNDPNVYAVGDVAQVKDFITGEPTQIPLAGPANRQGRIAADHIFGRDSVYRGTQGTAIVGVFGKTAAMTGHSEKLLQRANLPYEKIYIHPSDHAGYYPGASSMTLKLLFNPDNARIWGAQAIGTTGVDKRIDVIAMAIHARMTVYDLEEVELCYAPQYGSAKDPVNMAGFVAAGVLRGDQPVTHCHFVPPTDQPRDWFVLDVRSPGEFASGHIHDAVNIPLEELRDRMSELPTDRRIVVYCFVGQRGYMATRILNQNGFDVCNLCGGFKSWQQQYLLETQS</sequence>
<evidence type="ECO:0000313" key="8">
    <source>
        <dbReference type="EMBL" id="TWT41291.1"/>
    </source>
</evidence>